<organism evidence="1">
    <name type="scientific">marine sediment metagenome</name>
    <dbReference type="NCBI Taxonomy" id="412755"/>
    <lineage>
        <taxon>unclassified sequences</taxon>
        <taxon>metagenomes</taxon>
        <taxon>ecological metagenomes</taxon>
    </lineage>
</organism>
<accession>A0A0F9M5B9</accession>
<gene>
    <name evidence="1" type="ORF">LCGC14_1501740</name>
</gene>
<dbReference type="EMBL" id="LAZR01010906">
    <property type="protein sequence ID" value="KKM64402.1"/>
    <property type="molecule type" value="Genomic_DNA"/>
</dbReference>
<name>A0A0F9M5B9_9ZZZZ</name>
<protein>
    <submittedName>
        <fullName evidence="1">Uncharacterized protein</fullName>
    </submittedName>
</protein>
<evidence type="ECO:0000313" key="1">
    <source>
        <dbReference type="EMBL" id="KKM64402.1"/>
    </source>
</evidence>
<sequence>MKAKEYWKMIQSGRKLFRQEKKRFNGVLRFAFLKKDETGETIFYSPDNETSERIHKCLGLEFNKL</sequence>
<comment type="caution">
    <text evidence="1">The sequence shown here is derived from an EMBL/GenBank/DDBJ whole genome shotgun (WGS) entry which is preliminary data.</text>
</comment>
<proteinExistence type="predicted"/>
<dbReference type="AlphaFoldDB" id="A0A0F9M5B9"/>
<reference evidence="1" key="1">
    <citation type="journal article" date="2015" name="Nature">
        <title>Complex archaea that bridge the gap between prokaryotes and eukaryotes.</title>
        <authorList>
            <person name="Spang A."/>
            <person name="Saw J.H."/>
            <person name="Jorgensen S.L."/>
            <person name="Zaremba-Niedzwiedzka K."/>
            <person name="Martijn J."/>
            <person name="Lind A.E."/>
            <person name="van Eijk R."/>
            <person name="Schleper C."/>
            <person name="Guy L."/>
            <person name="Ettema T.J."/>
        </authorList>
    </citation>
    <scope>NUCLEOTIDE SEQUENCE</scope>
</reference>